<dbReference type="GO" id="GO:0016125">
    <property type="term" value="P:sterol metabolic process"/>
    <property type="evidence" value="ECO:0007669"/>
    <property type="project" value="TreeGrafter"/>
</dbReference>
<evidence type="ECO:0000256" key="1">
    <source>
        <dbReference type="ARBA" id="ARBA00010617"/>
    </source>
</evidence>
<dbReference type="PANTHER" id="PTHR24286:SF190">
    <property type="entry name" value="CYTOCHROME P450"/>
    <property type="match status" value="1"/>
</dbReference>
<dbReference type="Pfam" id="PF00067">
    <property type="entry name" value="p450"/>
    <property type="match status" value="1"/>
</dbReference>
<accession>A0AAD7LMD1</accession>
<keyword evidence="2" id="KW-0479">Metal-binding</keyword>
<proteinExistence type="inferred from homology"/>
<dbReference type="Gene3D" id="1.10.630.10">
    <property type="entry name" value="Cytochrome P450"/>
    <property type="match status" value="1"/>
</dbReference>
<dbReference type="Proteomes" id="UP001163823">
    <property type="component" value="Chromosome 8"/>
</dbReference>
<dbReference type="GO" id="GO:0005506">
    <property type="term" value="F:iron ion binding"/>
    <property type="evidence" value="ECO:0007669"/>
    <property type="project" value="InterPro"/>
</dbReference>
<comment type="similarity">
    <text evidence="1">Belongs to the cytochrome P450 family.</text>
</comment>
<dbReference type="GO" id="GO:0016705">
    <property type="term" value="F:oxidoreductase activity, acting on paired donors, with incorporation or reduction of molecular oxygen"/>
    <property type="evidence" value="ECO:0007669"/>
    <property type="project" value="InterPro"/>
</dbReference>
<dbReference type="KEGG" id="qsa:O6P43_021153"/>
<keyword evidence="5" id="KW-1185">Reference proteome</keyword>
<dbReference type="GO" id="GO:0004497">
    <property type="term" value="F:monooxygenase activity"/>
    <property type="evidence" value="ECO:0007669"/>
    <property type="project" value="InterPro"/>
</dbReference>
<comment type="caution">
    <text evidence="4">The sequence shown here is derived from an EMBL/GenBank/DDBJ whole genome shotgun (WGS) entry which is preliminary data.</text>
</comment>
<name>A0AAD7LMD1_QUISA</name>
<gene>
    <name evidence="4" type="ORF">O6P43_021153</name>
</gene>
<dbReference type="AlphaFoldDB" id="A0AAD7LMD1"/>
<evidence type="ECO:0000256" key="3">
    <source>
        <dbReference type="ARBA" id="ARBA00023004"/>
    </source>
</evidence>
<dbReference type="InterPro" id="IPR001128">
    <property type="entry name" value="Cyt_P450"/>
</dbReference>
<dbReference type="SUPFAM" id="SSF48264">
    <property type="entry name" value="Cytochrome P450"/>
    <property type="match status" value="1"/>
</dbReference>
<dbReference type="InterPro" id="IPR036396">
    <property type="entry name" value="Cyt_P450_sf"/>
</dbReference>
<keyword evidence="3" id="KW-0408">Iron</keyword>
<evidence type="ECO:0000313" key="4">
    <source>
        <dbReference type="EMBL" id="KAJ7960753.1"/>
    </source>
</evidence>
<reference evidence="4" key="1">
    <citation type="journal article" date="2023" name="Science">
        <title>Elucidation of the pathway for biosynthesis of saponin adjuvants from the soapbark tree.</title>
        <authorList>
            <person name="Reed J."/>
            <person name="Orme A."/>
            <person name="El-Demerdash A."/>
            <person name="Owen C."/>
            <person name="Martin L.B.B."/>
            <person name="Misra R.C."/>
            <person name="Kikuchi S."/>
            <person name="Rejzek M."/>
            <person name="Martin A.C."/>
            <person name="Harkess A."/>
            <person name="Leebens-Mack J."/>
            <person name="Louveau T."/>
            <person name="Stephenson M.J."/>
            <person name="Osbourn A."/>
        </authorList>
    </citation>
    <scope>NUCLEOTIDE SEQUENCE</scope>
    <source>
        <strain evidence="4">S10</strain>
    </source>
</reference>
<dbReference type="GO" id="GO:0020037">
    <property type="term" value="F:heme binding"/>
    <property type="evidence" value="ECO:0007669"/>
    <property type="project" value="InterPro"/>
</dbReference>
<sequence>MVAQQQEIAKSKASGESQTWEDLAKVKYTWRVAVENLRMVPPVFGGFRKDLIYIEYDGYLIPKGWQIFWVAPMTHMESSIFPEPSKFDPKYI</sequence>
<protein>
    <submittedName>
        <fullName evidence="4">Cytochrome P450</fullName>
    </submittedName>
</protein>
<dbReference type="PANTHER" id="PTHR24286">
    <property type="entry name" value="CYTOCHROME P450 26"/>
    <property type="match status" value="1"/>
</dbReference>
<evidence type="ECO:0000313" key="5">
    <source>
        <dbReference type="Proteomes" id="UP001163823"/>
    </source>
</evidence>
<evidence type="ECO:0000256" key="2">
    <source>
        <dbReference type="ARBA" id="ARBA00022723"/>
    </source>
</evidence>
<organism evidence="4 5">
    <name type="scientific">Quillaja saponaria</name>
    <name type="common">Soap bark tree</name>
    <dbReference type="NCBI Taxonomy" id="32244"/>
    <lineage>
        <taxon>Eukaryota</taxon>
        <taxon>Viridiplantae</taxon>
        <taxon>Streptophyta</taxon>
        <taxon>Embryophyta</taxon>
        <taxon>Tracheophyta</taxon>
        <taxon>Spermatophyta</taxon>
        <taxon>Magnoliopsida</taxon>
        <taxon>eudicotyledons</taxon>
        <taxon>Gunneridae</taxon>
        <taxon>Pentapetalae</taxon>
        <taxon>rosids</taxon>
        <taxon>fabids</taxon>
        <taxon>Fabales</taxon>
        <taxon>Quillajaceae</taxon>
        <taxon>Quillaja</taxon>
    </lineage>
</organism>
<dbReference type="EMBL" id="JARAOO010000008">
    <property type="protein sequence ID" value="KAJ7960753.1"/>
    <property type="molecule type" value="Genomic_DNA"/>
</dbReference>